<dbReference type="AlphaFoldDB" id="A0AA37CID9"/>
<sequence>MAGMLITICDNRSLKETIVAIRTYRGSAPQLGPRAFVDASAVVLGDVVLGEDASVWPMAVVRGDMHRIRIGNRTSVQDGSVLHITHAGPFNPDGYPLLIGDEVTIGHNVTLHGCTLGNRILVGMGSIVMDGAVVEDEVVIGAGSLVPPGKVLQSGYLYVGSPVKQARALTDQERAFFAYSAANYVKLKDLHLAEGYDQ</sequence>
<comment type="caution">
    <text evidence="1">The sequence shown here is derived from an EMBL/GenBank/DDBJ whole genome shotgun (WGS) entry which is preliminary data.</text>
</comment>
<name>A0AA37CID9_AQUAC</name>
<proteinExistence type="predicted"/>
<reference evidence="1 4" key="1">
    <citation type="submission" date="2021-07" db="EMBL/GenBank/DDBJ databases">
        <title>Whole genome sequencing of carbapenem-resistant Pseudomonas spp. isolated in Japan.</title>
        <authorList>
            <person name="Suzuki M."/>
            <person name="Maehana S."/>
            <person name="Kitasato H."/>
        </authorList>
    </citation>
    <scope>NUCLEOTIDE SEQUENCE</scope>
    <source>
        <strain evidence="1">KAM435</strain>
        <strain evidence="2 4">KAM436</strain>
    </source>
</reference>
<evidence type="ECO:0000313" key="1">
    <source>
        <dbReference type="EMBL" id="GIZ89906.1"/>
    </source>
</evidence>
<dbReference type="InterPro" id="IPR047324">
    <property type="entry name" value="LbH_gamma_CA-like"/>
</dbReference>
<dbReference type="EMBL" id="BPMS01000017">
    <property type="protein sequence ID" value="GIZ89906.1"/>
    <property type="molecule type" value="Genomic_DNA"/>
</dbReference>
<dbReference type="Proteomes" id="UP000887228">
    <property type="component" value="Unassembled WGS sequence"/>
</dbReference>
<evidence type="ECO:0000313" key="2">
    <source>
        <dbReference type="EMBL" id="GIZ94389.1"/>
    </source>
</evidence>
<dbReference type="InterPro" id="IPR011004">
    <property type="entry name" value="Trimer_LpxA-like_sf"/>
</dbReference>
<dbReference type="Gene3D" id="2.160.10.10">
    <property type="entry name" value="Hexapeptide repeat proteins"/>
    <property type="match status" value="1"/>
</dbReference>
<accession>A0AA37CID9</accession>
<gene>
    <name evidence="1" type="ORF">KAM435_32330</name>
    <name evidence="2" type="ORF">KAM436_33570</name>
</gene>
<dbReference type="InterPro" id="IPR050484">
    <property type="entry name" value="Transf_Hexapept/Carb_Anhydrase"/>
</dbReference>
<dbReference type="Proteomes" id="UP000887212">
    <property type="component" value="Unassembled WGS sequence"/>
</dbReference>
<dbReference type="SUPFAM" id="SSF51161">
    <property type="entry name" value="Trimeric LpxA-like enzymes"/>
    <property type="match status" value="1"/>
</dbReference>
<protein>
    <submittedName>
        <fullName evidence="1">Gamma carbonic anhydrase family protein</fullName>
    </submittedName>
</protein>
<dbReference type="CDD" id="cd04645">
    <property type="entry name" value="LbH_gamma_CA_like"/>
    <property type="match status" value="1"/>
</dbReference>
<evidence type="ECO:0000313" key="4">
    <source>
        <dbReference type="Proteomes" id="UP000887228"/>
    </source>
</evidence>
<dbReference type="PANTHER" id="PTHR13061:SF56">
    <property type="entry name" value="PROTEIN YRDA"/>
    <property type="match status" value="1"/>
</dbReference>
<organism evidence="1 3">
    <name type="scientific">Aquipseudomonas alcaligenes</name>
    <name type="common">Pseudomonas alcaligenes</name>
    <dbReference type="NCBI Taxonomy" id="43263"/>
    <lineage>
        <taxon>Bacteria</taxon>
        <taxon>Pseudomonadati</taxon>
        <taxon>Pseudomonadota</taxon>
        <taxon>Gammaproteobacteria</taxon>
        <taxon>Pseudomonadales</taxon>
        <taxon>Pseudomonadaceae</taxon>
        <taxon>Aquipseudomonas</taxon>
    </lineage>
</organism>
<evidence type="ECO:0000313" key="3">
    <source>
        <dbReference type="Proteomes" id="UP000887212"/>
    </source>
</evidence>
<dbReference type="PANTHER" id="PTHR13061">
    <property type="entry name" value="DYNACTIN SUBUNIT P25"/>
    <property type="match status" value="1"/>
</dbReference>
<dbReference type="EMBL" id="BPMT01000017">
    <property type="protein sequence ID" value="GIZ94389.1"/>
    <property type="molecule type" value="Genomic_DNA"/>
</dbReference>